<comment type="caution">
    <text evidence="3">The sequence shown here is derived from an EMBL/GenBank/DDBJ whole genome shotgun (WGS) entry which is preliminary data.</text>
</comment>
<proteinExistence type="predicted"/>
<protein>
    <submittedName>
        <fullName evidence="3">Uncharacterized protein</fullName>
    </submittedName>
</protein>
<feature type="region of interest" description="Disordered" evidence="2">
    <location>
        <begin position="16"/>
        <end position="79"/>
    </location>
</feature>
<feature type="compositionally biased region" description="Pro residues" evidence="2">
    <location>
        <begin position="62"/>
        <end position="72"/>
    </location>
</feature>
<sequence>MRRVGKGCSGVETPLFEGMLVAGEPEEQDDVEEQIRDNDNDVAQGADTAISGDDVQDQSIPSPAPPTLPPQLPQDIPSTSEEALDICVARTTRVEHLEHDKVAQALEIIKLKKRVKKLERANKIKTLKLRRLRKVGTSQRIESSADTDIKDASNQGRMIAKLDRDKVIALMDDK</sequence>
<organism evidence="3">
    <name type="scientific">Tanacetum cinerariifolium</name>
    <name type="common">Dalmatian daisy</name>
    <name type="synonym">Chrysanthemum cinerariifolium</name>
    <dbReference type="NCBI Taxonomy" id="118510"/>
    <lineage>
        <taxon>Eukaryota</taxon>
        <taxon>Viridiplantae</taxon>
        <taxon>Streptophyta</taxon>
        <taxon>Embryophyta</taxon>
        <taxon>Tracheophyta</taxon>
        <taxon>Spermatophyta</taxon>
        <taxon>Magnoliopsida</taxon>
        <taxon>eudicotyledons</taxon>
        <taxon>Gunneridae</taxon>
        <taxon>Pentapetalae</taxon>
        <taxon>asterids</taxon>
        <taxon>campanulids</taxon>
        <taxon>Asterales</taxon>
        <taxon>Asteraceae</taxon>
        <taxon>Asteroideae</taxon>
        <taxon>Anthemideae</taxon>
        <taxon>Anthemidinae</taxon>
        <taxon>Tanacetum</taxon>
    </lineage>
</organism>
<evidence type="ECO:0000313" key="3">
    <source>
        <dbReference type="EMBL" id="GFD01081.1"/>
    </source>
</evidence>
<feature type="coiled-coil region" evidence="1">
    <location>
        <begin position="101"/>
        <end position="135"/>
    </location>
</feature>
<evidence type="ECO:0000256" key="2">
    <source>
        <dbReference type="SAM" id="MobiDB-lite"/>
    </source>
</evidence>
<feature type="non-terminal residue" evidence="3">
    <location>
        <position position="174"/>
    </location>
</feature>
<reference evidence="3" key="1">
    <citation type="journal article" date="2019" name="Sci. Rep.">
        <title>Draft genome of Tanacetum cinerariifolium, the natural source of mosquito coil.</title>
        <authorList>
            <person name="Yamashiro T."/>
            <person name="Shiraishi A."/>
            <person name="Satake H."/>
            <person name="Nakayama K."/>
        </authorList>
    </citation>
    <scope>NUCLEOTIDE SEQUENCE</scope>
</reference>
<accession>A0A699SUT2</accession>
<evidence type="ECO:0000256" key="1">
    <source>
        <dbReference type="SAM" id="Coils"/>
    </source>
</evidence>
<dbReference type="EMBL" id="BKCJ011189021">
    <property type="protein sequence ID" value="GFD01081.1"/>
    <property type="molecule type" value="Genomic_DNA"/>
</dbReference>
<name>A0A699SUT2_TANCI</name>
<gene>
    <name evidence="3" type="ORF">Tci_873050</name>
</gene>
<keyword evidence="1" id="KW-0175">Coiled coil</keyword>
<dbReference type="AlphaFoldDB" id="A0A699SUT2"/>